<dbReference type="Gene3D" id="3.40.630.30">
    <property type="match status" value="1"/>
</dbReference>
<evidence type="ECO:0000313" key="2">
    <source>
        <dbReference type="EMBL" id="TDM16887.1"/>
    </source>
</evidence>
<keyword evidence="2" id="KW-0808">Transferase</keyword>
<dbReference type="PROSITE" id="PS51186">
    <property type="entry name" value="GNAT"/>
    <property type="match status" value="1"/>
</dbReference>
<dbReference type="Pfam" id="PF00583">
    <property type="entry name" value="Acetyltransf_1"/>
    <property type="match status" value="1"/>
</dbReference>
<sequence>MKYCQHTLRSDHLKITQMEDIQKTAKFLYELNQHNEHHVGYIHVTLQSIEEQLHHIKKEDILLVIDEEEIIAAFGIEPINDKEAHVLGPITKKTDEMTLNMIKVMWQDFLITHPELNTYYFSLHEDHRFGQSVMKNLRTQYLGTTYTMMTRENKTTSLVPQVIKYKPVYKKSFTEIMKDMYIDYKPMRDKILNSIGNTHELYLYLNEGIAKGFIWMQINDDDSCNIQFVYTHLQYRQKGIGHELASFAVDHAFKKHHATSVQLSVKSKREKDIAFYEKLGFKKINEMNHFKYTIE</sequence>
<accession>A0A4R6C4W8</accession>
<dbReference type="Proteomes" id="UP000294865">
    <property type="component" value="Unassembled WGS sequence"/>
</dbReference>
<name>A0A4R6C4W8_9STAP</name>
<dbReference type="PANTHER" id="PTHR43415:SF6">
    <property type="entry name" value="SPERMIDINE N(1)-ACETYLTRANSFERASE"/>
    <property type="match status" value="1"/>
</dbReference>
<dbReference type="SUPFAM" id="SSF55729">
    <property type="entry name" value="Acyl-CoA N-acyltransferases (Nat)"/>
    <property type="match status" value="1"/>
</dbReference>
<reference evidence="2 3" key="1">
    <citation type="submission" date="2019-01" db="EMBL/GenBank/DDBJ databases">
        <title>Draft genome sequences of Macrococcus caseolyticus, Macrococcus canis, Macrococcus bohemicus and Macrococcus goetzii.</title>
        <authorList>
            <person name="Mazhar S."/>
            <person name="Altermann E."/>
            <person name="Hill C."/>
            <person name="Mcauliffe O."/>
        </authorList>
    </citation>
    <scope>NUCLEOTIDE SEQUENCE [LARGE SCALE GENOMIC DNA]</scope>
    <source>
        <strain evidence="2 3">DPC7162</strain>
    </source>
</reference>
<feature type="domain" description="N-acetyltransferase" evidence="1">
    <location>
        <begin position="163"/>
        <end position="295"/>
    </location>
</feature>
<dbReference type="EMBL" id="SDQG01000003">
    <property type="protein sequence ID" value="TDM16887.1"/>
    <property type="molecule type" value="Genomic_DNA"/>
</dbReference>
<evidence type="ECO:0000313" key="3">
    <source>
        <dbReference type="Proteomes" id="UP000294865"/>
    </source>
</evidence>
<dbReference type="GO" id="GO:0004145">
    <property type="term" value="F:diamine N-acetyltransferase activity"/>
    <property type="evidence" value="ECO:0007669"/>
    <property type="project" value="TreeGrafter"/>
</dbReference>
<dbReference type="PANTHER" id="PTHR43415">
    <property type="entry name" value="SPERMIDINE N(1)-ACETYLTRANSFERASE"/>
    <property type="match status" value="1"/>
</dbReference>
<organism evidence="2 3">
    <name type="scientific">Macrococcoides canis</name>
    <dbReference type="NCBI Taxonomy" id="1855823"/>
    <lineage>
        <taxon>Bacteria</taxon>
        <taxon>Bacillati</taxon>
        <taxon>Bacillota</taxon>
        <taxon>Bacilli</taxon>
        <taxon>Bacillales</taxon>
        <taxon>Staphylococcaceae</taxon>
        <taxon>Macrococcoides</taxon>
    </lineage>
</organism>
<dbReference type="InterPro" id="IPR000182">
    <property type="entry name" value="GNAT_dom"/>
</dbReference>
<comment type="caution">
    <text evidence="2">The sequence shown here is derived from an EMBL/GenBank/DDBJ whole genome shotgun (WGS) entry which is preliminary data.</text>
</comment>
<gene>
    <name evidence="2" type="ORF">ETI04_06715</name>
</gene>
<evidence type="ECO:0000259" key="1">
    <source>
        <dbReference type="PROSITE" id="PS51186"/>
    </source>
</evidence>
<protein>
    <submittedName>
        <fullName evidence="2">N-acetyltransferase</fullName>
    </submittedName>
</protein>
<dbReference type="InterPro" id="IPR016181">
    <property type="entry name" value="Acyl_CoA_acyltransferase"/>
</dbReference>
<dbReference type="AlphaFoldDB" id="A0A4R6C4W8"/>
<dbReference type="CDD" id="cd04301">
    <property type="entry name" value="NAT_SF"/>
    <property type="match status" value="1"/>
</dbReference>
<proteinExistence type="predicted"/>